<dbReference type="SUPFAM" id="SSF55159">
    <property type="entry name" value="eIF1-like"/>
    <property type="match status" value="1"/>
</dbReference>
<dbReference type="InterPro" id="IPR019179">
    <property type="entry name" value="CC149"/>
</dbReference>
<dbReference type="InterPro" id="IPR001950">
    <property type="entry name" value="SUI1"/>
</dbReference>
<keyword evidence="9" id="KW-1185">Reference proteome</keyword>
<feature type="coiled-coil region" evidence="5">
    <location>
        <begin position="347"/>
        <end position="381"/>
    </location>
</feature>
<accession>A0A8J5K204</accession>
<dbReference type="CDD" id="cd11607">
    <property type="entry name" value="DENR_C"/>
    <property type="match status" value="1"/>
</dbReference>
<proteinExistence type="inferred from homology"/>
<evidence type="ECO:0000256" key="5">
    <source>
        <dbReference type="SAM" id="Coils"/>
    </source>
</evidence>
<comment type="similarity">
    <text evidence="2">Belongs to the DENR family.</text>
</comment>
<organism evidence="8 9">
    <name type="scientific">Homarus americanus</name>
    <name type="common">American lobster</name>
    <dbReference type="NCBI Taxonomy" id="6706"/>
    <lineage>
        <taxon>Eukaryota</taxon>
        <taxon>Metazoa</taxon>
        <taxon>Ecdysozoa</taxon>
        <taxon>Arthropoda</taxon>
        <taxon>Crustacea</taxon>
        <taxon>Multicrustacea</taxon>
        <taxon>Malacostraca</taxon>
        <taxon>Eumalacostraca</taxon>
        <taxon>Eucarida</taxon>
        <taxon>Decapoda</taxon>
        <taxon>Pleocyemata</taxon>
        <taxon>Astacidea</taxon>
        <taxon>Nephropoidea</taxon>
        <taxon>Nephropidae</taxon>
        <taxon>Homarus</taxon>
    </lineage>
</organism>
<evidence type="ECO:0000313" key="8">
    <source>
        <dbReference type="EMBL" id="KAG7166781.1"/>
    </source>
</evidence>
<dbReference type="GO" id="GO:0003743">
    <property type="term" value="F:translation initiation factor activity"/>
    <property type="evidence" value="ECO:0007669"/>
    <property type="project" value="InterPro"/>
</dbReference>
<feature type="non-terminal residue" evidence="8">
    <location>
        <position position="1"/>
    </location>
</feature>
<evidence type="ECO:0000259" key="7">
    <source>
        <dbReference type="PROSITE" id="PS50296"/>
    </source>
</evidence>
<dbReference type="InterPro" id="IPR048517">
    <property type="entry name" value="DENR_N"/>
</dbReference>
<dbReference type="FunFam" id="3.30.780.10:FF:000004">
    <property type="entry name" value="density-regulated protein-like"/>
    <property type="match status" value="1"/>
</dbReference>
<dbReference type="InterPro" id="IPR036877">
    <property type="entry name" value="SUI1_dom_sf"/>
</dbReference>
<dbReference type="InterPro" id="IPR046447">
    <property type="entry name" value="DENR_C"/>
</dbReference>
<evidence type="ECO:0000256" key="6">
    <source>
        <dbReference type="SAM" id="MobiDB-lite"/>
    </source>
</evidence>
<dbReference type="PANTHER" id="PTHR21682">
    <property type="entry name" value="COILED-COIL DOMAIN-CONTAINING PROTEIN 149"/>
    <property type="match status" value="1"/>
</dbReference>
<dbReference type="PROSITE" id="PS50296">
    <property type="entry name" value="SUI1"/>
    <property type="match status" value="1"/>
</dbReference>
<reference evidence="8" key="1">
    <citation type="journal article" date="2021" name="Sci. Adv.">
        <title>The American lobster genome reveals insights on longevity, neural, and immune adaptations.</title>
        <authorList>
            <person name="Polinski J.M."/>
            <person name="Zimin A.V."/>
            <person name="Clark K.F."/>
            <person name="Kohn A.B."/>
            <person name="Sadowski N."/>
            <person name="Timp W."/>
            <person name="Ptitsyn A."/>
            <person name="Khanna P."/>
            <person name="Romanova D.Y."/>
            <person name="Williams P."/>
            <person name="Greenwood S.J."/>
            <person name="Moroz L.L."/>
            <person name="Walt D.R."/>
            <person name="Bodnar A.G."/>
        </authorList>
    </citation>
    <scope>NUCLEOTIDE SEQUENCE</scope>
    <source>
        <strain evidence="8">GMGI-L3</strain>
    </source>
</reference>
<dbReference type="Proteomes" id="UP000747542">
    <property type="component" value="Unassembled WGS sequence"/>
</dbReference>
<evidence type="ECO:0000256" key="2">
    <source>
        <dbReference type="ARBA" id="ARBA00007514"/>
    </source>
</evidence>
<evidence type="ECO:0000313" key="9">
    <source>
        <dbReference type="Proteomes" id="UP000747542"/>
    </source>
</evidence>
<feature type="region of interest" description="Disordered" evidence="6">
    <location>
        <begin position="249"/>
        <end position="271"/>
    </location>
</feature>
<dbReference type="EMBL" id="JAHLQT010022185">
    <property type="protein sequence ID" value="KAG7166781.1"/>
    <property type="molecule type" value="Genomic_DNA"/>
</dbReference>
<keyword evidence="3 5" id="KW-0175">Coiled coil</keyword>
<dbReference type="PANTHER" id="PTHR21682:SF2">
    <property type="entry name" value="COILED-COIL DOMAIN-CONTAINING PROTEIN 149"/>
    <property type="match status" value="1"/>
</dbReference>
<dbReference type="Pfam" id="PF09789">
    <property type="entry name" value="CC149"/>
    <property type="match status" value="1"/>
</dbReference>
<evidence type="ECO:0000256" key="4">
    <source>
        <dbReference type="ARBA" id="ARBA00071856"/>
    </source>
</evidence>
<dbReference type="Gene3D" id="3.30.780.10">
    <property type="entry name" value="SUI1-like domain"/>
    <property type="match status" value="1"/>
</dbReference>
<feature type="domain" description="SUI1" evidence="7">
    <location>
        <begin position="98"/>
        <end position="165"/>
    </location>
</feature>
<gene>
    <name evidence="8" type="primary">DENR-L</name>
    <name evidence="8" type="ORF">Hamer_G010443</name>
</gene>
<sequence>MNKMSEIHGITPLPGVEYPLSVSYCGNCTMPIEYCEYYPGYEKCKQWLEKNLPDMFRKLMDGASVVGEEGADEEKKRQKRGGKGMVKAKKKAEEGPRKVVVFVAPRGKKRNTVITGLKTFNIDLKVAAKFFGTKFACGSSVTGDDEIVVQGDIKDDLIDLIPEKWPEMSGRSRTRQLQIMTPEEELENLRNEPAYSDPCRSAMLSGSDGTLAQLLSQSKEENKMLRQDATELRCKLHDAQADIKVLREEVQRSRSEEGRRRSHAHTTMSQLAHQEREQFISQMEELSTKCQALEGDVRGLVEEREELVRELDASAHKLHRLNYILNTVLANNSTASTTNQPKRILDLDAVITENRYLQQRLKQSEEEKVLAKSNASKYKAALEKCRSHGSLKLGTSENLIVTPQQVCELLHDYRGEVGGAAESDLRSLCVALVDALNQRFRALRTQRSANKVLVGRVSELERRLSTIGSSEDMKVDEEGTTTDAPELQVALLGLMDGYAPPAGPIIKYNEEDVLQDPRLAKLIQTISSGQEPMEKKSKVKLDSENSCLVSTPLATNKSVIDKTTSEYDKIVVPASENIVVKHLCDSEAEVESKSRDVILTENDGTPYDSRSRLTATSKLGKGSKTGRKDLLTVNGVSSKETNVQDTHEKKKCNVKPEDDLEEIIPIDQLDSYIREVQLKRKQLVNTEPTNENKPIGDAIDPQRTCIESKDNNITLEGSEQGTVVEPLATLEVKDDVDDDDSSFDLNISDYDSDNDNLDVALQEWQNDFGKGKVKKGSPKKTSGKEGFNLWRKDTSSETQLPPALQELLDRTSDSLDNDIN</sequence>
<evidence type="ECO:0000256" key="1">
    <source>
        <dbReference type="ARBA" id="ARBA00005872"/>
    </source>
</evidence>
<feature type="region of interest" description="Disordered" evidence="6">
    <location>
        <begin position="768"/>
        <end position="820"/>
    </location>
</feature>
<dbReference type="Pfam" id="PF01253">
    <property type="entry name" value="SUI1"/>
    <property type="match status" value="1"/>
</dbReference>
<comment type="similarity">
    <text evidence="1">Belongs to the CCDC149 family.</text>
</comment>
<feature type="region of interest" description="Disordered" evidence="6">
    <location>
        <begin position="601"/>
        <end position="628"/>
    </location>
</feature>
<protein>
    <recommendedName>
        <fullName evidence="4">Density-regulated protein homolog</fullName>
    </recommendedName>
</protein>
<evidence type="ECO:0000256" key="3">
    <source>
        <dbReference type="ARBA" id="ARBA00023054"/>
    </source>
</evidence>
<feature type="compositionally biased region" description="Basic residues" evidence="6">
    <location>
        <begin position="77"/>
        <end position="90"/>
    </location>
</feature>
<dbReference type="GO" id="GO:0002183">
    <property type="term" value="P:cytoplasmic translational initiation"/>
    <property type="evidence" value="ECO:0007669"/>
    <property type="project" value="UniProtKB-ARBA"/>
</dbReference>
<comment type="caution">
    <text evidence="8">The sequence shown here is derived from an EMBL/GenBank/DDBJ whole genome shotgun (WGS) entry which is preliminary data.</text>
</comment>
<dbReference type="AlphaFoldDB" id="A0A8J5K204"/>
<feature type="region of interest" description="Disordered" evidence="6">
    <location>
        <begin position="67"/>
        <end position="91"/>
    </location>
</feature>
<name>A0A8J5K204_HOMAM</name>
<dbReference type="Pfam" id="PF21023">
    <property type="entry name" value="DENR_N"/>
    <property type="match status" value="1"/>
</dbReference>
<feature type="compositionally biased region" description="Basic and acidic residues" evidence="6">
    <location>
        <begin position="249"/>
        <end position="259"/>
    </location>
</feature>